<dbReference type="GO" id="GO:0005886">
    <property type="term" value="C:plasma membrane"/>
    <property type="evidence" value="ECO:0007669"/>
    <property type="project" value="TreeGrafter"/>
</dbReference>
<dbReference type="GO" id="GO:0048278">
    <property type="term" value="P:vesicle docking"/>
    <property type="evidence" value="ECO:0007669"/>
    <property type="project" value="TreeGrafter"/>
</dbReference>
<dbReference type="Gene3D" id="1.20.58.70">
    <property type="match status" value="1"/>
</dbReference>
<dbReference type="GO" id="GO:0006906">
    <property type="term" value="P:vesicle fusion"/>
    <property type="evidence" value="ECO:0007669"/>
    <property type="project" value="TreeGrafter"/>
</dbReference>
<keyword evidence="3" id="KW-1133">Transmembrane helix</keyword>
<dbReference type="EMBL" id="ML014160">
    <property type="protein sequence ID" value="RKP01810.1"/>
    <property type="molecule type" value="Genomic_DNA"/>
</dbReference>
<evidence type="ECO:0000256" key="2">
    <source>
        <dbReference type="ARBA" id="ARBA00009063"/>
    </source>
</evidence>
<protein>
    <recommendedName>
        <fullName evidence="4">t-SNARE coiled-coil homology domain-containing protein</fullName>
    </recommendedName>
</protein>
<evidence type="ECO:0000256" key="3">
    <source>
        <dbReference type="SAM" id="Phobius"/>
    </source>
</evidence>
<dbReference type="InterPro" id="IPR000727">
    <property type="entry name" value="T_SNARE_dom"/>
</dbReference>
<dbReference type="STRING" id="1555241.A0A4P9X9Q0"/>
<comment type="subcellular location">
    <subcellularLocation>
        <location evidence="1">Membrane</location>
        <topology evidence="1">Single-pass type IV membrane protein</topology>
    </subcellularLocation>
</comment>
<dbReference type="SUPFAM" id="SSF47661">
    <property type="entry name" value="t-snare proteins"/>
    <property type="match status" value="1"/>
</dbReference>
<organism evidence="5 6">
    <name type="scientific">Caulochytrium protostelioides</name>
    <dbReference type="NCBI Taxonomy" id="1555241"/>
    <lineage>
        <taxon>Eukaryota</taxon>
        <taxon>Fungi</taxon>
        <taxon>Fungi incertae sedis</taxon>
        <taxon>Chytridiomycota</taxon>
        <taxon>Chytridiomycota incertae sedis</taxon>
        <taxon>Chytridiomycetes</taxon>
        <taxon>Caulochytriales</taxon>
        <taxon>Caulochytriaceae</taxon>
        <taxon>Caulochytrium</taxon>
    </lineage>
</organism>
<reference evidence="6" key="1">
    <citation type="journal article" date="2018" name="Nat. Microbiol.">
        <title>Leveraging single-cell genomics to expand the fungal tree of life.</title>
        <authorList>
            <person name="Ahrendt S.R."/>
            <person name="Quandt C.A."/>
            <person name="Ciobanu D."/>
            <person name="Clum A."/>
            <person name="Salamov A."/>
            <person name="Andreopoulos B."/>
            <person name="Cheng J.F."/>
            <person name="Woyke T."/>
            <person name="Pelin A."/>
            <person name="Henrissat B."/>
            <person name="Reynolds N.K."/>
            <person name="Benny G.L."/>
            <person name="Smith M.E."/>
            <person name="James T.Y."/>
            <person name="Grigoriev I.V."/>
        </authorList>
    </citation>
    <scope>NUCLEOTIDE SEQUENCE [LARGE SCALE GENOMIC DNA]</scope>
    <source>
        <strain evidence="6">ATCC 52028</strain>
    </source>
</reference>
<evidence type="ECO:0000256" key="1">
    <source>
        <dbReference type="ARBA" id="ARBA00004211"/>
    </source>
</evidence>
<dbReference type="AlphaFoldDB" id="A0A4P9X9Q0"/>
<feature type="domain" description="T-SNARE coiled-coil homology" evidence="4">
    <location>
        <begin position="56"/>
        <end position="118"/>
    </location>
</feature>
<accession>A0A4P9X9Q0</accession>
<gene>
    <name evidence="5" type="ORF">CXG81DRAFT_2676</name>
</gene>
<keyword evidence="3" id="KW-0812">Transmembrane</keyword>
<feature type="non-terminal residue" evidence="5">
    <location>
        <position position="149"/>
    </location>
</feature>
<sequence>VQSEARGRMQNQMQRQYRIARPDATPAEVEAAVAGGAGNVFQQEMMGSVGAQRRALQEVQGRREELHKIEQSMEELFSLFQDMEALLDTQQNQINDIDAHVEDTVVQVQSGGQEMTRAIKHAKNARRLKWILFFVCLAIALVIALVIYF</sequence>
<dbReference type="Proteomes" id="UP000274922">
    <property type="component" value="Unassembled WGS sequence"/>
</dbReference>
<keyword evidence="6" id="KW-1185">Reference proteome</keyword>
<dbReference type="GO" id="GO:0006886">
    <property type="term" value="P:intracellular protein transport"/>
    <property type="evidence" value="ECO:0007669"/>
    <property type="project" value="InterPro"/>
</dbReference>
<dbReference type="GO" id="GO:0031201">
    <property type="term" value="C:SNARE complex"/>
    <property type="evidence" value="ECO:0007669"/>
    <property type="project" value="TreeGrafter"/>
</dbReference>
<feature type="non-terminal residue" evidence="5">
    <location>
        <position position="1"/>
    </location>
</feature>
<dbReference type="Pfam" id="PF05739">
    <property type="entry name" value="SNARE"/>
    <property type="match status" value="1"/>
</dbReference>
<dbReference type="PANTHER" id="PTHR19957:SF307">
    <property type="entry name" value="PROTEIN SSO1-RELATED"/>
    <property type="match status" value="1"/>
</dbReference>
<evidence type="ECO:0000313" key="5">
    <source>
        <dbReference type="EMBL" id="RKP01810.1"/>
    </source>
</evidence>
<dbReference type="GO" id="GO:0012505">
    <property type="term" value="C:endomembrane system"/>
    <property type="evidence" value="ECO:0007669"/>
    <property type="project" value="TreeGrafter"/>
</dbReference>
<dbReference type="InterPro" id="IPR045242">
    <property type="entry name" value="Syntaxin"/>
</dbReference>
<dbReference type="GO" id="GO:0000149">
    <property type="term" value="F:SNARE binding"/>
    <property type="evidence" value="ECO:0007669"/>
    <property type="project" value="TreeGrafter"/>
</dbReference>
<feature type="transmembrane region" description="Helical" evidence="3">
    <location>
        <begin position="130"/>
        <end position="148"/>
    </location>
</feature>
<name>A0A4P9X9Q0_9FUNG</name>
<dbReference type="SMART" id="SM00397">
    <property type="entry name" value="t_SNARE"/>
    <property type="match status" value="1"/>
</dbReference>
<keyword evidence="3" id="KW-0472">Membrane</keyword>
<dbReference type="InterPro" id="IPR010989">
    <property type="entry name" value="SNARE"/>
</dbReference>
<dbReference type="InterPro" id="IPR006012">
    <property type="entry name" value="Syntaxin/epimorphin_CS"/>
</dbReference>
<proteinExistence type="inferred from homology"/>
<dbReference type="GO" id="GO:0005484">
    <property type="term" value="F:SNAP receptor activity"/>
    <property type="evidence" value="ECO:0007669"/>
    <property type="project" value="InterPro"/>
</dbReference>
<evidence type="ECO:0000313" key="6">
    <source>
        <dbReference type="Proteomes" id="UP000274922"/>
    </source>
</evidence>
<dbReference type="PANTHER" id="PTHR19957">
    <property type="entry name" value="SYNTAXIN"/>
    <property type="match status" value="1"/>
</dbReference>
<dbReference type="PROSITE" id="PS50192">
    <property type="entry name" value="T_SNARE"/>
    <property type="match status" value="1"/>
</dbReference>
<dbReference type="OrthoDB" id="10255013at2759"/>
<comment type="similarity">
    <text evidence="2">Belongs to the syntaxin family.</text>
</comment>
<evidence type="ECO:0000259" key="4">
    <source>
        <dbReference type="PROSITE" id="PS50192"/>
    </source>
</evidence>
<dbReference type="PROSITE" id="PS00914">
    <property type="entry name" value="SYNTAXIN"/>
    <property type="match status" value="1"/>
</dbReference>
<dbReference type="GO" id="GO:0006887">
    <property type="term" value="P:exocytosis"/>
    <property type="evidence" value="ECO:0007669"/>
    <property type="project" value="TreeGrafter"/>
</dbReference>